<dbReference type="Proteomes" id="UP000789702">
    <property type="component" value="Unassembled WGS sequence"/>
</dbReference>
<evidence type="ECO:0000313" key="2">
    <source>
        <dbReference type="Proteomes" id="UP000789702"/>
    </source>
</evidence>
<gene>
    <name evidence="1" type="ORF">DHETER_LOCUS12940</name>
</gene>
<comment type="caution">
    <text evidence="1">The sequence shown here is derived from an EMBL/GenBank/DDBJ whole genome shotgun (WGS) entry which is preliminary data.</text>
</comment>
<protein>
    <submittedName>
        <fullName evidence="1">5469_t:CDS:1</fullName>
    </submittedName>
</protein>
<reference evidence="1" key="1">
    <citation type="submission" date="2021-06" db="EMBL/GenBank/DDBJ databases">
        <authorList>
            <person name="Kallberg Y."/>
            <person name="Tangrot J."/>
            <person name="Rosling A."/>
        </authorList>
    </citation>
    <scope>NUCLEOTIDE SEQUENCE</scope>
    <source>
        <strain evidence="1">IL203A</strain>
    </source>
</reference>
<keyword evidence="2" id="KW-1185">Reference proteome</keyword>
<organism evidence="1 2">
    <name type="scientific">Dentiscutata heterogama</name>
    <dbReference type="NCBI Taxonomy" id="1316150"/>
    <lineage>
        <taxon>Eukaryota</taxon>
        <taxon>Fungi</taxon>
        <taxon>Fungi incertae sedis</taxon>
        <taxon>Mucoromycota</taxon>
        <taxon>Glomeromycotina</taxon>
        <taxon>Glomeromycetes</taxon>
        <taxon>Diversisporales</taxon>
        <taxon>Gigasporaceae</taxon>
        <taxon>Dentiscutata</taxon>
    </lineage>
</organism>
<accession>A0ACA9PZB5</accession>
<name>A0ACA9PZB5_9GLOM</name>
<sequence length="253" mass="29468">LIQLSIIHSCWLLKHDHVSLLPSSFSTDTTINKTLYMLEEKYENLNDTSTKRDLLLSEQQDKAAKKKERNTSKFIKNIQKPQQLLYHDQIPTYMYEYIKKVTNINGDGNCEYRELVALFLANNDYEIILKEISWIDGPCTFEHWMRMPQVRDVIMNAYQRPLYFFSLQISLNFLLHHHLLNQNEALAIAIVNNNHYVAITLKPAASVPSIVNRWIQFATPAATRWKLLIQSHIDCFLSISSSVNEADLKNNIN</sequence>
<evidence type="ECO:0000313" key="1">
    <source>
        <dbReference type="EMBL" id="CAG8722944.1"/>
    </source>
</evidence>
<proteinExistence type="predicted"/>
<feature type="non-terminal residue" evidence="1">
    <location>
        <position position="1"/>
    </location>
</feature>
<dbReference type="EMBL" id="CAJVPU010033610">
    <property type="protein sequence ID" value="CAG8722944.1"/>
    <property type="molecule type" value="Genomic_DNA"/>
</dbReference>